<keyword evidence="7" id="KW-0479">Metal-binding</keyword>
<evidence type="ECO:0000256" key="9">
    <source>
        <dbReference type="ARBA" id="ARBA00022801"/>
    </source>
</evidence>
<dbReference type="GO" id="GO:0046872">
    <property type="term" value="F:metal ion binding"/>
    <property type="evidence" value="ECO:0007669"/>
    <property type="project" value="UniProtKB-KW"/>
</dbReference>
<evidence type="ECO:0000256" key="3">
    <source>
        <dbReference type="ARBA" id="ARBA00004613"/>
    </source>
</evidence>
<evidence type="ECO:0000256" key="4">
    <source>
        <dbReference type="ARBA" id="ARBA00008723"/>
    </source>
</evidence>
<evidence type="ECO:0000256" key="8">
    <source>
        <dbReference type="ARBA" id="ARBA00022729"/>
    </source>
</evidence>
<name>A0AAN9MNP4_CANGL</name>
<evidence type="ECO:0000259" key="12">
    <source>
        <dbReference type="Pfam" id="PF00149"/>
    </source>
</evidence>
<dbReference type="GO" id="GO:0003993">
    <property type="term" value="F:acid phosphatase activity"/>
    <property type="evidence" value="ECO:0007669"/>
    <property type="project" value="UniProtKB-EC"/>
</dbReference>
<comment type="similarity">
    <text evidence="4">Belongs to the metallophosphoesterase superfamily. Purple acid phosphatase family.</text>
</comment>
<evidence type="ECO:0000256" key="11">
    <source>
        <dbReference type="ARBA" id="ARBA00023180"/>
    </source>
</evidence>
<dbReference type="AlphaFoldDB" id="A0AAN9MNP4"/>
<dbReference type="Proteomes" id="UP001367508">
    <property type="component" value="Unassembled WGS sequence"/>
</dbReference>
<gene>
    <name evidence="13" type="ORF">VNO77_00026</name>
</gene>
<accession>A0AAN9MNP4</accession>
<evidence type="ECO:0000256" key="5">
    <source>
        <dbReference type="ARBA" id="ARBA00012646"/>
    </source>
</evidence>
<dbReference type="GO" id="GO:0005576">
    <property type="term" value="C:extracellular region"/>
    <property type="evidence" value="ECO:0007669"/>
    <property type="project" value="UniProtKB-SubCell"/>
</dbReference>
<keyword evidence="11" id="KW-0325">Glycoprotein</keyword>
<evidence type="ECO:0000256" key="1">
    <source>
        <dbReference type="ARBA" id="ARBA00000032"/>
    </source>
</evidence>
<comment type="subcellular location">
    <subcellularLocation>
        <location evidence="3">Secreted</location>
    </subcellularLocation>
</comment>
<dbReference type="Pfam" id="PF00149">
    <property type="entry name" value="Metallophos"/>
    <property type="match status" value="2"/>
</dbReference>
<comment type="caution">
    <text evidence="13">The sequence shown here is derived from an EMBL/GenBank/DDBJ whole genome shotgun (WGS) entry which is preliminary data.</text>
</comment>
<keyword evidence="9" id="KW-0378">Hydrolase</keyword>
<comment type="catalytic activity">
    <reaction evidence="1">
        <text>a phosphate monoester + H2O = an alcohol + phosphate</text>
        <dbReference type="Rhea" id="RHEA:15017"/>
        <dbReference type="ChEBI" id="CHEBI:15377"/>
        <dbReference type="ChEBI" id="CHEBI:30879"/>
        <dbReference type="ChEBI" id="CHEBI:43474"/>
        <dbReference type="ChEBI" id="CHEBI:67140"/>
        <dbReference type="EC" id="3.1.3.2"/>
    </reaction>
</comment>
<evidence type="ECO:0000256" key="10">
    <source>
        <dbReference type="ARBA" id="ARBA00022833"/>
    </source>
</evidence>
<dbReference type="InterPro" id="IPR024927">
    <property type="entry name" value="Acid_PPase"/>
</dbReference>
<evidence type="ECO:0000256" key="7">
    <source>
        <dbReference type="ARBA" id="ARBA00022723"/>
    </source>
</evidence>
<dbReference type="EMBL" id="JAYMYQ010000001">
    <property type="protein sequence ID" value="KAK7358105.1"/>
    <property type="molecule type" value="Genomic_DNA"/>
</dbReference>
<sequence>MTLKAVMEAEDGNILTDVPFTLNMGFEYSTHSCFIPQPLHGIFAYIINLCFPHSINQFSADTTHHRVPIKAMASLCDITMSMSFLFTISIGLCILYASAELQKFVHPSKHDGSLSFLVLGDWGRRGGYNQSQVAFQMGKVGEKLDIDFVVSTGDNFYDNGLTGDHDNAFEESFTQIYTAKSLQKQWYSVLGNHDYRGDAEAQLSPFLREIDDRWLCLRSFIVESELVEIFFVDTTPFVDEYFTDPQEHKYDWRGISPQKSYITNLLKDLELALGKSTAKWKIVVGHHAIRSVGHHGDTQELINQLLPILQANNIDFYMNGHDHCLEHISDTESPIEFLTSGAGSKAWRGDFKQMNRRGLNFFYDGQGFMSVKLTQTDATIEFYDVSGLVLHRLTSSKQLHSSIVGSTHKHKNMAGLGTSLLWITFVGLCFASVSALLQHLQHPVKGDGSLSFMVIGDWGRKGAYNQSQVASQMGSVGAKLNIDFVISTGDNFYDDGLTGIDDPAFETSFSKIYTGKSLQTQWYNVLGNHDYRGDVEAQLNPILRKIDQRWFCQRSFIVDTEIAEFFFVDTTPFVEKYFLQPKDHKYDWRGVLPREKYLSKLLKDLEIALKVSTANWKIVVGHHPVRSIGHHGDTQELITQLLPILEANNVDMYINGHDHCLEHISSLSSQIQFLTSGGGSKAWRGDIDETKRDGVKFYYDGQGFMSVELEQTNARVVYYDIFGKVLHVMNLFKGLHSTI</sequence>
<dbReference type="PANTHER" id="PTHR10161">
    <property type="entry name" value="TARTRATE-RESISTANT ACID PHOSPHATASE TYPE 5"/>
    <property type="match status" value="1"/>
</dbReference>
<dbReference type="CDD" id="cd07378">
    <property type="entry name" value="MPP_ACP5"/>
    <property type="match status" value="2"/>
</dbReference>
<keyword evidence="14" id="KW-1185">Reference proteome</keyword>
<dbReference type="EC" id="3.1.3.2" evidence="5"/>
<evidence type="ECO:0000313" key="14">
    <source>
        <dbReference type="Proteomes" id="UP001367508"/>
    </source>
</evidence>
<evidence type="ECO:0000256" key="6">
    <source>
        <dbReference type="ARBA" id="ARBA00022525"/>
    </source>
</evidence>
<comment type="cofactor">
    <cofactor evidence="2">
        <name>Fe cation</name>
        <dbReference type="ChEBI" id="CHEBI:24875"/>
    </cofactor>
</comment>
<feature type="domain" description="Calcineurin-like phosphoesterase" evidence="12">
    <location>
        <begin position="115"/>
        <end position="324"/>
    </location>
</feature>
<dbReference type="InterPro" id="IPR029052">
    <property type="entry name" value="Metallo-depent_PP-like"/>
</dbReference>
<dbReference type="InterPro" id="IPR051558">
    <property type="entry name" value="Metallophosphoesterase_PAP"/>
</dbReference>
<dbReference type="InterPro" id="IPR004843">
    <property type="entry name" value="Calcineurin-like_PHP"/>
</dbReference>
<proteinExistence type="inferred from homology"/>
<evidence type="ECO:0000313" key="13">
    <source>
        <dbReference type="EMBL" id="KAK7358105.1"/>
    </source>
</evidence>
<keyword evidence="6" id="KW-0964">Secreted</keyword>
<organism evidence="13 14">
    <name type="scientific">Canavalia gladiata</name>
    <name type="common">Sword bean</name>
    <name type="synonym">Dolichos gladiatus</name>
    <dbReference type="NCBI Taxonomy" id="3824"/>
    <lineage>
        <taxon>Eukaryota</taxon>
        <taxon>Viridiplantae</taxon>
        <taxon>Streptophyta</taxon>
        <taxon>Embryophyta</taxon>
        <taxon>Tracheophyta</taxon>
        <taxon>Spermatophyta</taxon>
        <taxon>Magnoliopsida</taxon>
        <taxon>eudicotyledons</taxon>
        <taxon>Gunneridae</taxon>
        <taxon>Pentapetalae</taxon>
        <taxon>rosids</taxon>
        <taxon>fabids</taxon>
        <taxon>Fabales</taxon>
        <taxon>Fabaceae</taxon>
        <taxon>Papilionoideae</taxon>
        <taxon>50 kb inversion clade</taxon>
        <taxon>NPAAA clade</taxon>
        <taxon>indigoferoid/millettioid clade</taxon>
        <taxon>Phaseoleae</taxon>
        <taxon>Canavalia</taxon>
    </lineage>
</organism>
<dbReference type="SUPFAM" id="SSF56300">
    <property type="entry name" value="Metallo-dependent phosphatases"/>
    <property type="match status" value="2"/>
</dbReference>
<dbReference type="Gene3D" id="3.60.21.10">
    <property type="match status" value="2"/>
</dbReference>
<keyword evidence="10" id="KW-0862">Zinc</keyword>
<reference evidence="13 14" key="1">
    <citation type="submission" date="2024-01" db="EMBL/GenBank/DDBJ databases">
        <title>The genomes of 5 underutilized Papilionoideae crops provide insights into root nodulation and disease resistanc.</title>
        <authorList>
            <person name="Jiang F."/>
        </authorList>
    </citation>
    <scope>NUCLEOTIDE SEQUENCE [LARGE SCALE GENOMIC DNA]</scope>
    <source>
        <strain evidence="13">LVBAO_FW01</strain>
        <tissue evidence="13">Leaves</tissue>
    </source>
</reference>
<keyword evidence="8" id="KW-0732">Signal</keyword>
<feature type="domain" description="Calcineurin-like phosphoesterase" evidence="12">
    <location>
        <begin position="451"/>
        <end position="660"/>
    </location>
</feature>
<dbReference type="FunFam" id="3.60.21.10:FF:000027">
    <property type="entry name" value="Purple acid phosphatase"/>
    <property type="match status" value="2"/>
</dbReference>
<dbReference type="PANTHER" id="PTHR10161:SF14">
    <property type="entry name" value="TARTRATE-RESISTANT ACID PHOSPHATASE TYPE 5"/>
    <property type="match status" value="1"/>
</dbReference>
<evidence type="ECO:0000256" key="2">
    <source>
        <dbReference type="ARBA" id="ARBA00001962"/>
    </source>
</evidence>
<protein>
    <recommendedName>
        <fullName evidence="5">acid phosphatase</fullName>
        <ecNumber evidence="5">3.1.3.2</ecNumber>
    </recommendedName>
</protein>